<dbReference type="SUPFAM" id="SSF56954">
    <property type="entry name" value="Outer membrane efflux proteins (OEP)"/>
    <property type="match status" value="1"/>
</dbReference>
<keyword evidence="3" id="KW-1185">Reference proteome</keyword>
<protein>
    <submittedName>
        <fullName evidence="2">TolC family protein</fullName>
    </submittedName>
</protein>
<evidence type="ECO:0000256" key="1">
    <source>
        <dbReference type="SAM" id="MobiDB-lite"/>
    </source>
</evidence>
<gene>
    <name evidence="2" type="ORF">ACERZ8_20115</name>
</gene>
<organism evidence="2 3">
    <name type="scientific">Tateyamaria armeniaca</name>
    <dbReference type="NCBI Taxonomy" id="2518930"/>
    <lineage>
        <taxon>Bacteria</taxon>
        <taxon>Pseudomonadati</taxon>
        <taxon>Pseudomonadota</taxon>
        <taxon>Alphaproteobacteria</taxon>
        <taxon>Rhodobacterales</taxon>
        <taxon>Roseobacteraceae</taxon>
        <taxon>Tateyamaria</taxon>
    </lineage>
</organism>
<evidence type="ECO:0000313" key="3">
    <source>
        <dbReference type="Proteomes" id="UP001627408"/>
    </source>
</evidence>
<accession>A0ABW8UYD4</accession>
<dbReference type="EMBL" id="JBHDIY010000002">
    <property type="protein sequence ID" value="MFL4472071.1"/>
    <property type="molecule type" value="Genomic_DNA"/>
</dbReference>
<sequence length="425" mass="44771">MGSTGEASFVSRMNSGAGMDVGTERPNAALRQTPTKNDATLNSESVVIQGLLTRSSVLPSGSAYERVTTSVLAANARAAETELRAARLRASAASKNWLPTIGPRISLNSLGDIVSQIVVDQVLFDNGRKKGERAFAKADVEVAAVTLAEDTNDRVATGLGLYLAAAEGREAAHLHRATLREMEHFEYIMSERVRGGVSDMSDLNVIRQKLSEIRASIAASDEAAGTALAELNAMSIAPQNDVRGLQALSVSASAAQPLAVTRAEAEKERDIAQARIDRANQLPGISAQAAVGENSGAGITAGGTGIGLGTSARLQAISAAKEAAGRRVAQATEDANRTLRKLEGQVAAKARQAQESRGLTAQAKANLNLFRAQYEAGRRPVMDVVGVYETFAARQTSEITLKFEALRLQIELARVQGVLADGDQI</sequence>
<reference evidence="2 3" key="1">
    <citation type="submission" date="2024-08" db="EMBL/GenBank/DDBJ databases">
        <title>Tateyamaria sp. nov., isolated from marine algae.</title>
        <authorList>
            <person name="Choi B.J."/>
            <person name="Kim J.M."/>
            <person name="Lee J.K."/>
            <person name="Choi D.G."/>
            <person name="Bayburt H."/>
            <person name="Baek J.H."/>
            <person name="Han D.M."/>
            <person name="Jeon C.O."/>
        </authorList>
    </citation>
    <scope>NUCLEOTIDE SEQUENCE [LARGE SCALE GENOMIC DNA]</scope>
    <source>
        <strain evidence="2 3">KMU-156</strain>
    </source>
</reference>
<name>A0ABW8UYD4_9RHOB</name>
<proteinExistence type="predicted"/>
<feature type="region of interest" description="Disordered" evidence="1">
    <location>
        <begin position="1"/>
        <end position="23"/>
    </location>
</feature>
<feature type="compositionally biased region" description="Polar residues" evidence="1">
    <location>
        <begin position="1"/>
        <end position="14"/>
    </location>
</feature>
<dbReference type="Proteomes" id="UP001627408">
    <property type="component" value="Unassembled WGS sequence"/>
</dbReference>
<dbReference type="RefSeq" id="WP_407593946.1">
    <property type="nucleotide sequence ID" value="NZ_JBHDIY010000002.1"/>
</dbReference>
<dbReference type="Gene3D" id="1.20.1600.10">
    <property type="entry name" value="Outer membrane efflux proteins (OEP)"/>
    <property type="match status" value="1"/>
</dbReference>
<evidence type="ECO:0000313" key="2">
    <source>
        <dbReference type="EMBL" id="MFL4472071.1"/>
    </source>
</evidence>
<comment type="caution">
    <text evidence="2">The sequence shown here is derived from an EMBL/GenBank/DDBJ whole genome shotgun (WGS) entry which is preliminary data.</text>
</comment>